<keyword evidence="2 5" id="KW-0479">Metal-binding</keyword>
<keyword evidence="3 5" id="KW-0408">Iron</keyword>
<dbReference type="AlphaFoldDB" id="A0A914CDX6"/>
<dbReference type="InterPro" id="IPR017972">
    <property type="entry name" value="Cyt_P450_CS"/>
</dbReference>
<evidence type="ECO:0000256" key="2">
    <source>
        <dbReference type="ARBA" id="ARBA00022723"/>
    </source>
</evidence>
<dbReference type="InterPro" id="IPR002401">
    <property type="entry name" value="Cyt_P450_E_grp-I"/>
</dbReference>
<dbReference type="Gene3D" id="1.10.630.10">
    <property type="entry name" value="Cytochrome P450"/>
    <property type="match status" value="1"/>
</dbReference>
<keyword evidence="7" id="KW-1185">Reference proteome</keyword>
<sequence>MQQELDSIIGTDRLVSLEDKPKLDYTMAVINIFPDPYKFDPTRFLDKNGHLKKIDEFIPFSVGKRQCLGEGLARMELFLFITNIFNQFKIDIIPTKPPSMIKQAGGTVAPEPFVCRIKKRY</sequence>
<evidence type="ECO:0000313" key="7">
    <source>
        <dbReference type="Proteomes" id="UP000887540"/>
    </source>
</evidence>
<protein>
    <submittedName>
        <fullName evidence="8">Cytochrome P450</fullName>
    </submittedName>
</protein>
<dbReference type="PROSITE" id="PS00086">
    <property type="entry name" value="CYTOCHROME_P450"/>
    <property type="match status" value="1"/>
</dbReference>
<dbReference type="InterPro" id="IPR036396">
    <property type="entry name" value="Cyt_P450_sf"/>
</dbReference>
<keyword evidence="5 6" id="KW-0349">Heme</keyword>
<proteinExistence type="inferred from homology"/>
<evidence type="ECO:0000256" key="5">
    <source>
        <dbReference type="PIRSR" id="PIRSR602401-1"/>
    </source>
</evidence>
<dbReference type="GO" id="GO:0005506">
    <property type="term" value="F:iron ion binding"/>
    <property type="evidence" value="ECO:0007669"/>
    <property type="project" value="InterPro"/>
</dbReference>
<evidence type="ECO:0000256" key="4">
    <source>
        <dbReference type="ARBA" id="ARBA00023033"/>
    </source>
</evidence>
<evidence type="ECO:0000256" key="1">
    <source>
        <dbReference type="ARBA" id="ARBA00010617"/>
    </source>
</evidence>
<feature type="binding site" description="axial binding residue" evidence="5">
    <location>
        <position position="67"/>
    </location>
    <ligand>
        <name>heme</name>
        <dbReference type="ChEBI" id="CHEBI:30413"/>
    </ligand>
    <ligandPart>
        <name>Fe</name>
        <dbReference type="ChEBI" id="CHEBI:18248"/>
    </ligandPart>
</feature>
<organism evidence="7 8">
    <name type="scientific">Acrobeloides nanus</name>
    <dbReference type="NCBI Taxonomy" id="290746"/>
    <lineage>
        <taxon>Eukaryota</taxon>
        <taxon>Metazoa</taxon>
        <taxon>Ecdysozoa</taxon>
        <taxon>Nematoda</taxon>
        <taxon>Chromadorea</taxon>
        <taxon>Rhabditida</taxon>
        <taxon>Tylenchina</taxon>
        <taxon>Cephalobomorpha</taxon>
        <taxon>Cephaloboidea</taxon>
        <taxon>Cephalobidae</taxon>
        <taxon>Acrobeloides</taxon>
    </lineage>
</organism>
<dbReference type="GO" id="GO:0020037">
    <property type="term" value="F:heme binding"/>
    <property type="evidence" value="ECO:0007669"/>
    <property type="project" value="InterPro"/>
</dbReference>
<dbReference type="InterPro" id="IPR050182">
    <property type="entry name" value="Cytochrome_P450_fam2"/>
</dbReference>
<keyword evidence="4 6" id="KW-0503">Monooxygenase</keyword>
<dbReference type="GO" id="GO:0016712">
    <property type="term" value="F:oxidoreductase activity, acting on paired donors, with incorporation or reduction of molecular oxygen, reduced flavin or flavoprotein as one donor, and incorporation of one atom of oxygen"/>
    <property type="evidence" value="ECO:0007669"/>
    <property type="project" value="TreeGrafter"/>
</dbReference>
<dbReference type="PANTHER" id="PTHR24300:SF375">
    <property type="entry name" value="CYTOCHROME P450 FAMILY"/>
    <property type="match status" value="1"/>
</dbReference>
<accession>A0A914CDX6</accession>
<dbReference type="GO" id="GO:0005737">
    <property type="term" value="C:cytoplasm"/>
    <property type="evidence" value="ECO:0007669"/>
    <property type="project" value="TreeGrafter"/>
</dbReference>
<dbReference type="GO" id="GO:0006082">
    <property type="term" value="P:organic acid metabolic process"/>
    <property type="evidence" value="ECO:0007669"/>
    <property type="project" value="TreeGrafter"/>
</dbReference>
<dbReference type="Pfam" id="PF00067">
    <property type="entry name" value="p450"/>
    <property type="match status" value="1"/>
</dbReference>
<evidence type="ECO:0000256" key="6">
    <source>
        <dbReference type="RuleBase" id="RU000461"/>
    </source>
</evidence>
<dbReference type="InterPro" id="IPR001128">
    <property type="entry name" value="Cyt_P450"/>
</dbReference>
<dbReference type="GO" id="GO:0006805">
    <property type="term" value="P:xenobiotic metabolic process"/>
    <property type="evidence" value="ECO:0007669"/>
    <property type="project" value="TreeGrafter"/>
</dbReference>
<name>A0A914CDX6_9BILA</name>
<evidence type="ECO:0000313" key="8">
    <source>
        <dbReference type="WBParaSite" id="ACRNAN_Path_918.g3536.t1"/>
    </source>
</evidence>
<reference evidence="8" key="1">
    <citation type="submission" date="2022-11" db="UniProtKB">
        <authorList>
            <consortium name="WormBaseParasite"/>
        </authorList>
    </citation>
    <scope>IDENTIFICATION</scope>
</reference>
<comment type="similarity">
    <text evidence="1 6">Belongs to the cytochrome P450 family.</text>
</comment>
<dbReference type="WBParaSite" id="ACRNAN_Path_918.g3536.t1">
    <property type="protein sequence ID" value="ACRNAN_Path_918.g3536.t1"/>
    <property type="gene ID" value="ACRNAN_Path_918.g3536"/>
</dbReference>
<dbReference type="Proteomes" id="UP000887540">
    <property type="component" value="Unplaced"/>
</dbReference>
<comment type="cofactor">
    <cofactor evidence="5">
        <name>heme</name>
        <dbReference type="ChEBI" id="CHEBI:30413"/>
    </cofactor>
</comment>
<keyword evidence="6" id="KW-0560">Oxidoreductase</keyword>
<evidence type="ECO:0000256" key="3">
    <source>
        <dbReference type="ARBA" id="ARBA00023004"/>
    </source>
</evidence>
<dbReference type="PRINTS" id="PR00463">
    <property type="entry name" value="EP450I"/>
</dbReference>
<dbReference type="PANTHER" id="PTHR24300">
    <property type="entry name" value="CYTOCHROME P450 508A4-RELATED"/>
    <property type="match status" value="1"/>
</dbReference>
<dbReference type="SUPFAM" id="SSF48264">
    <property type="entry name" value="Cytochrome P450"/>
    <property type="match status" value="1"/>
</dbReference>